<dbReference type="SMART" id="SM00298">
    <property type="entry name" value="CHROMO"/>
    <property type="match status" value="1"/>
</dbReference>
<dbReference type="Pfam" id="PF22732">
    <property type="entry name" value="MSL3_chromo-like"/>
    <property type="match status" value="1"/>
</dbReference>
<dbReference type="InterPro" id="IPR008676">
    <property type="entry name" value="MRG"/>
</dbReference>
<dbReference type="OrthoDB" id="124855at2759"/>
<keyword evidence="9" id="KW-1185">Reference proteome</keyword>
<feature type="compositionally biased region" description="Polar residues" evidence="6">
    <location>
        <begin position="130"/>
        <end position="152"/>
    </location>
</feature>
<dbReference type="Gene3D" id="2.30.30.140">
    <property type="match status" value="1"/>
</dbReference>
<dbReference type="PIRSF" id="PIRSF038133">
    <property type="entry name" value="HAT_Nua4_EAF3/MRG15"/>
    <property type="match status" value="1"/>
</dbReference>
<dbReference type="GO" id="GO:0006355">
    <property type="term" value="P:regulation of DNA-templated transcription"/>
    <property type="evidence" value="ECO:0007669"/>
    <property type="project" value="InterPro"/>
</dbReference>
<dbReference type="InterPro" id="IPR053820">
    <property type="entry name" value="MSL3_chromo-like"/>
</dbReference>
<keyword evidence="2" id="KW-0156">Chromatin regulator</keyword>
<feature type="region of interest" description="Disordered" evidence="6">
    <location>
        <begin position="82"/>
        <end position="186"/>
    </location>
</feature>
<organism evidence="8">
    <name type="scientific">Darwinula stevensoni</name>
    <dbReference type="NCBI Taxonomy" id="69355"/>
    <lineage>
        <taxon>Eukaryota</taxon>
        <taxon>Metazoa</taxon>
        <taxon>Ecdysozoa</taxon>
        <taxon>Arthropoda</taxon>
        <taxon>Crustacea</taxon>
        <taxon>Oligostraca</taxon>
        <taxon>Ostracoda</taxon>
        <taxon>Podocopa</taxon>
        <taxon>Podocopida</taxon>
        <taxon>Darwinulocopina</taxon>
        <taxon>Darwinuloidea</taxon>
        <taxon>Darwinulidae</taxon>
        <taxon>Darwinula</taxon>
    </lineage>
</organism>
<protein>
    <recommendedName>
        <fullName evidence="7">Chromo domain-containing protein</fullName>
    </recommendedName>
</protein>
<dbReference type="GO" id="GO:0006325">
    <property type="term" value="P:chromatin organization"/>
    <property type="evidence" value="ECO:0007669"/>
    <property type="project" value="UniProtKB-KW"/>
</dbReference>
<evidence type="ECO:0000259" key="7">
    <source>
        <dbReference type="SMART" id="SM00298"/>
    </source>
</evidence>
<feature type="compositionally biased region" description="Low complexity" evidence="6">
    <location>
        <begin position="153"/>
        <end position="163"/>
    </location>
</feature>
<keyword evidence="5" id="KW-0539">Nucleus</keyword>
<keyword evidence="4" id="KW-0804">Transcription</keyword>
<dbReference type="GO" id="GO:0035267">
    <property type="term" value="C:NuA4 histone acetyltransferase complex"/>
    <property type="evidence" value="ECO:0007669"/>
    <property type="project" value="TreeGrafter"/>
</dbReference>
<dbReference type="SUPFAM" id="SSF54160">
    <property type="entry name" value="Chromo domain-like"/>
    <property type="match status" value="1"/>
</dbReference>
<dbReference type="EMBL" id="LR900643">
    <property type="protein sequence ID" value="CAD7246410.1"/>
    <property type="molecule type" value="Genomic_DNA"/>
</dbReference>
<dbReference type="Proteomes" id="UP000677054">
    <property type="component" value="Unassembled WGS sequence"/>
</dbReference>
<dbReference type="GO" id="GO:0005634">
    <property type="term" value="C:nucleus"/>
    <property type="evidence" value="ECO:0007669"/>
    <property type="project" value="UniProtKB-SubCell"/>
</dbReference>
<reference evidence="8" key="1">
    <citation type="submission" date="2020-11" db="EMBL/GenBank/DDBJ databases">
        <authorList>
            <person name="Tran Van P."/>
        </authorList>
    </citation>
    <scope>NUCLEOTIDE SEQUENCE</scope>
</reference>
<feature type="domain" description="Chromo" evidence="7">
    <location>
        <begin position="11"/>
        <end position="64"/>
    </location>
</feature>
<dbReference type="EMBL" id="CAJPEV010001126">
    <property type="protein sequence ID" value="CAG0890882.1"/>
    <property type="molecule type" value="Genomic_DNA"/>
</dbReference>
<evidence type="ECO:0000256" key="5">
    <source>
        <dbReference type="ARBA" id="ARBA00023242"/>
    </source>
</evidence>
<evidence type="ECO:0000256" key="2">
    <source>
        <dbReference type="ARBA" id="ARBA00022853"/>
    </source>
</evidence>
<dbReference type="AlphaFoldDB" id="A0A7R8X995"/>
<proteinExistence type="predicted"/>
<sequence length="334" mass="36957">EKILCFHGPLIYEAKCLKASIEEKTPKYLVHYAGWNKSWDEWVGESRMLKFNEVNLQKQKNLLTQHDTLLASKRKLKLFSGSVGRRKAESQSANAGSTPLTPTQQDPSPAPSSASSASSSKHHTSESSERPSGTNQAGNSPASTIPNNLHGVSSTSSTSSSASHTPRSPFPEPMDTKQVENSTQGQLGEQVEYRFQLPDELNAFLVEDREMVVRKGKLLTLPASPSVDQLIDTYVTHRACLPNNNINKERAIVEVMEGLKDIFNALLGSQLLYKYERAQYIEIMSEQIDSSASQLYGATHLLRLFVNLGPMLGITGADEESVRLLMAYVQDFLK</sequence>
<comment type="subcellular location">
    <subcellularLocation>
        <location evidence="1">Nucleus</location>
    </subcellularLocation>
</comment>
<evidence type="ECO:0000256" key="1">
    <source>
        <dbReference type="ARBA" id="ARBA00004123"/>
    </source>
</evidence>
<dbReference type="CDD" id="cd18983">
    <property type="entry name" value="CBD_MSL3_like"/>
    <property type="match status" value="1"/>
</dbReference>
<evidence type="ECO:0000313" key="8">
    <source>
        <dbReference type="EMBL" id="CAD7246410.1"/>
    </source>
</evidence>
<dbReference type="PROSITE" id="PS51640">
    <property type="entry name" value="MRG"/>
    <property type="match status" value="1"/>
</dbReference>
<feature type="non-terminal residue" evidence="8">
    <location>
        <position position="1"/>
    </location>
</feature>
<accession>A0A7R8X995</accession>
<gene>
    <name evidence="8" type="ORF">DSTB1V02_LOCUS6260</name>
</gene>
<feature type="compositionally biased region" description="Polar residues" evidence="6">
    <location>
        <begin position="90"/>
        <end position="106"/>
    </location>
</feature>
<dbReference type="InterPro" id="IPR000953">
    <property type="entry name" value="Chromo/chromo_shadow_dom"/>
</dbReference>
<dbReference type="PANTHER" id="PTHR10880">
    <property type="entry name" value="MORTALITY FACTOR 4-LIKE PROTEIN"/>
    <property type="match status" value="1"/>
</dbReference>
<evidence type="ECO:0000256" key="6">
    <source>
        <dbReference type="SAM" id="MobiDB-lite"/>
    </source>
</evidence>
<dbReference type="Gene3D" id="1.10.274.30">
    <property type="entry name" value="MRG domain"/>
    <property type="match status" value="1"/>
</dbReference>
<dbReference type="Pfam" id="PF05712">
    <property type="entry name" value="MRG"/>
    <property type="match status" value="1"/>
</dbReference>
<keyword evidence="3" id="KW-0805">Transcription regulation</keyword>
<evidence type="ECO:0000313" key="9">
    <source>
        <dbReference type="Proteomes" id="UP000677054"/>
    </source>
</evidence>
<dbReference type="InterPro" id="IPR038217">
    <property type="entry name" value="MRG_C_sf"/>
</dbReference>
<name>A0A7R8X995_9CRUS</name>
<dbReference type="PANTHER" id="PTHR10880:SF48">
    <property type="entry name" value="MORTALITY FACTOR 4 LIKE 2"/>
    <property type="match status" value="1"/>
</dbReference>
<dbReference type="InterPro" id="IPR016197">
    <property type="entry name" value="Chromo-like_dom_sf"/>
</dbReference>
<evidence type="ECO:0000256" key="4">
    <source>
        <dbReference type="ARBA" id="ARBA00023163"/>
    </source>
</evidence>
<dbReference type="InterPro" id="IPR026541">
    <property type="entry name" value="MRG_dom"/>
</dbReference>
<evidence type="ECO:0000256" key="3">
    <source>
        <dbReference type="ARBA" id="ARBA00023015"/>
    </source>
</evidence>